<accession>A0A645I8N4</accession>
<proteinExistence type="predicted"/>
<dbReference type="EMBL" id="VSSQ01109260">
    <property type="protein sequence ID" value="MPN47628.1"/>
    <property type="molecule type" value="Genomic_DNA"/>
</dbReference>
<reference evidence="1" key="1">
    <citation type="submission" date="2019-08" db="EMBL/GenBank/DDBJ databases">
        <authorList>
            <person name="Kucharzyk K."/>
            <person name="Murdoch R.W."/>
            <person name="Higgins S."/>
            <person name="Loffler F."/>
        </authorList>
    </citation>
    <scope>NUCLEOTIDE SEQUENCE</scope>
</reference>
<protein>
    <submittedName>
        <fullName evidence="1">Uncharacterized protein</fullName>
    </submittedName>
</protein>
<comment type="caution">
    <text evidence="1">The sequence shown here is derived from an EMBL/GenBank/DDBJ whole genome shotgun (WGS) entry which is preliminary data.</text>
</comment>
<sequence length="67" mass="7170">MWRERVSAVCLAAAAGMLLPAFFVLGDPRVWILVGSSPAVGSLILGNRNQRLASLGLLLFSSLILLF</sequence>
<gene>
    <name evidence="1" type="ORF">SDC9_195231</name>
</gene>
<evidence type="ECO:0000313" key="1">
    <source>
        <dbReference type="EMBL" id="MPN47628.1"/>
    </source>
</evidence>
<name>A0A645I8N4_9ZZZZ</name>
<dbReference type="AlphaFoldDB" id="A0A645I8N4"/>
<organism evidence="1">
    <name type="scientific">bioreactor metagenome</name>
    <dbReference type="NCBI Taxonomy" id="1076179"/>
    <lineage>
        <taxon>unclassified sequences</taxon>
        <taxon>metagenomes</taxon>
        <taxon>ecological metagenomes</taxon>
    </lineage>
</organism>